<keyword evidence="2 9" id="KW-0479">Metal-binding</keyword>
<keyword evidence="5 9" id="KW-0440">LIM domain</keyword>
<dbReference type="OrthoDB" id="10068367at2759"/>
<evidence type="ECO:0000256" key="1">
    <source>
        <dbReference type="ARBA" id="ARBA00004123"/>
    </source>
</evidence>
<evidence type="ECO:0000256" key="4">
    <source>
        <dbReference type="ARBA" id="ARBA00022833"/>
    </source>
</evidence>
<dbReference type="PANTHER" id="PTHR24208:SF105">
    <property type="entry name" value="DLIM1"/>
    <property type="match status" value="1"/>
</dbReference>
<evidence type="ECO:0000256" key="7">
    <source>
        <dbReference type="ARBA" id="ARBA00023155"/>
    </source>
</evidence>
<dbReference type="PROSITE" id="PS50023">
    <property type="entry name" value="LIM_DOMAIN_2"/>
    <property type="match status" value="1"/>
</dbReference>
<evidence type="ECO:0000313" key="13">
    <source>
        <dbReference type="Proteomes" id="UP000192247"/>
    </source>
</evidence>
<dbReference type="AlphaFoldDB" id="A0A1V9X0X4"/>
<dbReference type="EMBL" id="MNPL01029620">
    <property type="protein sequence ID" value="OQR67184.1"/>
    <property type="molecule type" value="Genomic_DNA"/>
</dbReference>
<dbReference type="SUPFAM" id="SSF57716">
    <property type="entry name" value="Glucocorticoid receptor-like (DNA-binding domain)"/>
    <property type="match status" value="2"/>
</dbReference>
<evidence type="ECO:0000256" key="2">
    <source>
        <dbReference type="ARBA" id="ARBA00022723"/>
    </source>
</evidence>
<evidence type="ECO:0000256" key="9">
    <source>
        <dbReference type="PROSITE-ProRule" id="PRU00125"/>
    </source>
</evidence>
<reference evidence="12 13" key="1">
    <citation type="journal article" date="2017" name="Gigascience">
        <title>Draft genome of the honey bee ectoparasitic mite, Tropilaelaps mercedesae, is shaped by the parasitic life history.</title>
        <authorList>
            <person name="Dong X."/>
            <person name="Armstrong S.D."/>
            <person name="Xia D."/>
            <person name="Makepeace B.L."/>
            <person name="Darby A.C."/>
            <person name="Kadowaki T."/>
        </authorList>
    </citation>
    <scope>NUCLEOTIDE SEQUENCE [LARGE SCALE GENOMIC DNA]</scope>
    <source>
        <strain evidence="12">Wuxi-XJTLU</strain>
    </source>
</reference>
<comment type="caution">
    <text evidence="12">The sequence shown here is derived from an EMBL/GenBank/DDBJ whole genome shotgun (WGS) entry which is preliminary data.</text>
</comment>
<sequence length="230" mass="24665">SDWPSEGGSSVLAANGPRRLNENGAEKFLILVSLSSFHAEDSLEWWCLPRLFSTTMLKAPASATVCEQNRAGSPTTFVAPPLPSLHNRPSGDGPSGGCISSSNNGRRHGGCHGGVATRDVLRRSLGVTSVTRGAAGILADRRCPRCVVLPPRTPAVKPPAGCGGPLGLACTMKMVHCAGCERPILDRFLLHVLDRSWHAKCVQCSDCRCSLSEKCFSRDGKLYCRNDFYK</sequence>
<evidence type="ECO:0000313" key="12">
    <source>
        <dbReference type="EMBL" id="OQR67184.1"/>
    </source>
</evidence>
<organism evidence="12 13">
    <name type="scientific">Tropilaelaps mercedesae</name>
    <dbReference type="NCBI Taxonomy" id="418985"/>
    <lineage>
        <taxon>Eukaryota</taxon>
        <taxon>Metazoa</taxon>
        <taxon>Ecdysozoa</taxon>
        <taxon>Arthropoda</taxon>
        <taxon>Chelicerata</taxon>
        <taxon>Arachnida</taxon>
        <taxon>Acari</taxon>
        <taxon>Parasitiformes</taxon>
        <taxon>Mesostigmata</taxon>
        <taxon>Gamasina</taxon>
        <taxon>Dermanyssoidea</taxon>
        <taxon>Laelapidae</taxon>
        <taxon>Tropilaelaps</taxon>
    </lineage>
</organism>
<proteinExistence type="predicted"/>
<dbReference type="PROSITE" id="PS00478">
    <property type="entry name" value="LIM_DOMAIN_1"/>
    <property type="match status" value="1"/>
</dbReference>
<dbReference type="PANTHER" id="PTHR24208">
    <property type="entry name" value="LIM/HOMEOBOX PROTEIN LHX"/>
    <property type="match status" value="1"/>
</dbReference>
<comment type="subcellular location">
    <subcellularLocation>
        <location evidence="1">Nucleus</location>
    </subcellularLocation>
</comment>
<dbReference type="FunFam" id="2.10.110.10:FF:000120">
    <property type="entry name" value="Insulin gene enhancer protein ISL-2"/>
    <property type="match status" value="1"/>
</dbReference>
<protein>
    <submittedName>
        <fullName evidence="12">LIM/homeobox protein Lhx1-like</fullName>
    </submittedName>
</protein>
<dbReference type="Gene3D" id="2.10.110.10">
    <property type="entry name" value="Cysteine Rich Protein"/>
    <property type="match status" value="1"/>
</dbReference>
<evidence type="ECO:0000256" key="3">
    <source>
        <dbReference type="ARBA" id="ARBA00022737"/>
    </source>
</evidence>
<gene>
    <name evidence="12" type="ORF">BIW11_04820</name>
</gene>
<dbReference type="GO" id="GO:0005634">
    <property type="term" value="C:nucleus"/>
    <property type="evidence" value="ECO:0007669"/>
    <property type="project" value="UniProtKB-SubCell"/>
</dbReference>
<evidence type="ECO:0000256" key="10">
    <source>
        <dbReference type="SAM" id="MobiDB-lite"/>
    </source>
</evidence>
<dbReference type="Pfam" id="PF00412">
    <property type="entry name" value="LIM"/>
    <property type="match status" value="1"/>
</dbReference>
<accession>A0A1V9X0X4</accession>
<dbReference type="InParanoid" id="A0A1V9X0X4"/>
<dbReference type="SMART" id="SM00132">
    <property type="entry name" value="LIM"/>
    <property type="match status" value="1"/>
</dbReference>
<dbReference type="STRING" id="418985.A0A1V9X0X4"/>
<keyword evidence="6 12" id="KW-0238">DNA-binding</keyword>
<keyword evidence="8" id="KW-0539">Nucleus</keyword>
<dbReference type="InterPro" id="IPR001781">
    <property type="entry name" value="Znf_LIM"/>
</dbReference>
<keyword evidence="7 12" id="KW-0371">Homeobox</keyword>
<dbReference type="Proteomes" id="UP000192247">
    <property type="component" value="Unassembled WGS sequence"/>
</dbReference>
<feature type="domain" description="LIM zinc-binding" evidence="11">
    <location>
        <begin position="175"/>
        <end position="230"/>
    </location>
</feature>
<dbReference type="GO" id="GO:0000981">
    <property type="term" value="F:DNA-binding transcription factor activity, RNA polymerase II-specific"/>
    <property type="evidence" value="ECO:0007669"/>
    <property type="project" value="TreeGrafter"/>
</dbReference>
<dbReference type="GO" id="GO:0030182">
    <property type="term" value="P:neuron differentiation"/>
    <property type="evidence" value="ECO:0007669"/>
    <property type="project" value="TreeGrafter"/>
</dbReference>
<dbReference type="GO" id="GO:0008270">
    <property type="term" value="F:zinc ion binding"/>
    <property type="evidence" value="ECO:0007669"/>
    <property type="project" value="InterPro"/>
</dbReference>
<keyword evidence="3" id="KW-0677">Repeat</keyword>
<evidence type="ECO:0000256" key="8">
    <source>
        <dbReference type="ARBA" id="ARBA00023242"/>
    </source>
</evidence>
<feature type="non-terminal residue" evidence="12">
    <location>
        <position position="1"/>
    </location>
</feature>
<dbReference type="InterPro" id="IPR049618">
    <property type="entry name" value="Lhx1/5_LIM1"/>
</dbReference>
<evidence type="ECO:0000256" key="5">
    <source>
        <dbReference type="ARBA" id="ARBA00023038"/>
    </source>
</evidence>
<keyword evidence="13" id="KW-1185">Reference proteome</keyword>
<evidence type="ECO:0000256" key="6">
    <source>
        <dbReference type="ARBA" id="ARBA00023125"/>
    </source>
</evidence>
<keyword evidence="4 9" id="KW-0862">Zinc</keyword>
<dbReference type="CDD" id="cd09367">
    <property type="entry name" value="LIM1_Lhx1_Lhx5"/>
    <property type="match status" value="1"/>
</dbReference>
<evidence type="ECO:0000259" key="11">
    <source>
        <dbReference type="PROSITE" id="PS50023"/>
    </source>
</evidence>
<name>A0A1V9X0X4_9ACAR</name>
<dbReference type="InterPro" id="IPR050453">
    <property type="entry name" value="LIM_Homeobox_TF"/>
</dbReference>
<feature type="region of interest" description="Disordered" evidence="10">
    <location>
        <begin position="76"/>
        <end position="99"/>
    </location>
</feature>
<dbReference type="GO" id="GO:0000977">
    <property type="term" value="F:RNA polymerase II transcription regulatory region sequence-specific DNA binding"/>
    <property type="evidence" value="ECO:0007669"/>
    <property type="project" value="TreeGrafter"/>
</dbReference>